<dbReference type="Proteomes" id="UP000050277">
    <property type="component" value="Unassembled WGS sequence"/>
</dbReference>
<dbReference type="InterPro" id="IPR009061">
    <property type="entry name" value="DNA-bd_dom_put_sf"/>
</dbReference>
<evidence type="ECO:0000256" key="2">
    <source>
        <dbReference type="SAM" id="Coils"/>
    </source>
</evidence>
<dbReference type="GO" id="GO:0003677">
    <property type="term" value="F:DNA binding"/>
    <property type="evidence" value="ECO:0007669"/>
    <property type="project" value="UniProtKB-KW"/>
</dbReference>
<dbReference type="STRING" id="70996.SE18_01600"/>
<dbReference type="InterPro" id="IPR047057">
    <property type="entry name" value="MerR_fam"/>
</dbReference>
<reference evidence="4 5" key="1">
    <citation type="submission" date="2015-07" db="EMBL/GenBank/DDBJ databases">
        <title>Whole genome sequence of Herpetosiphon geysericola DSM 7119.</title>
        <authorList>
            <person name="Hemp J."/>
            <person name="Ward L.M."/>
            <person name="Pace L.A."/>
            <person name="Fischer W.W."/>
        </authorList>
    </citation>
    <scope>NUCLEOTIDE SEQUENCE [LARGE SCALE GENOMIC DNA]</scope>
    <source>
        <strain evidence="4 5">DSM 7119</strain>
    </source>
</reference>
<dbReference type="PANTHER" id="PTHR30204:SF97">
    <property type="entry name" value="MERR FAMILY REGULATORY PROTEIN"/>
    <property type="match status" value="1"/>
</dbReference>
<keyword evidence="1" id="KW-0238">DNA-binding</keyword>
<feature type="domain" description="HTH merR-type" evidence="3">
    <location>
        <begin position="20"/>
        <end position="90"/>
    </location>
</feature>
<dbReference type="Pfam" id="PF13411">
    <property type="entry name" value="MerR_1"/>
    <property type="match status" value="1"/>
</dbReference>
<name>A0A0P6Z2Z5_9CHLR</name>
<dbReference type="PROSITE" id="PS00552">
    <property type="entry name" value="HTH_MERR_1"/>
    <property type="match status" value="1"/>
</dbReference>
<proteinExistence type="predicted"/>
<dbReference type="EMBL" id="LGKP01000004">
    <property type="protein sequence ID" value="KPL91704.1"/>
    <property type="molecule type" value="Genomic_DNA"/>
</dbReference>
<gene>
    <name evidence="4" type="ORF">SE18_01600</name>
</gene>
<protein>
    <recommendedName>
        <fullName evidence="3">HTH merR-type domain-containing protein</fullName>
    </recommendedName>
</protein>
<dbReference type="PANTHER" id="PTHR30204">
    <property type="entry name" value="REDOX-CYCLING DRUG-SENSING TRANSCRIPTIONAL ACTIVATOR SOXR"/>
    <property type="match status" value="1"/>
</dbReference>
<evidence type="ECO:0000259" key="3">
    <source>
        <dbReference type="PROSITE" id="PS50937"/>
    </source>
</evidence>
<feature type="coiled-coil region" evidence="2">
    <location>
        <begin position="94"/>
        <end position="132"/>
    </location>
</feature>
<dbReference type="InterPro" id="IPR000551">
    <property type="entry name" value="MerR-type_HTH_dom"/>
</dbReference>
<evidence type="ECO:0000256" key="1">
    <source>
        <dbReference type="ARBA" id="ARBA00023125"/>
    </source>
</evidence>
<organism evidence="4 5">
    <name type="scientific">Herpetosiphon geysericola</name>
    <dbReference type="NCBI Taxonomy" id="70996"/>
    <lineage>
        <taxon>Bacteria</taxon>
        <taxon>Bacillati</taxon>
        <taxon>Chloroflexota</taxon>
        <taxon>Chloroflexia</taxon>
        <taxon>Herpetosiphonales</taxon>
        <taxon>Herpetosiphonaceae</taxon>
        <taxon>Herpetosiphon</taxon>
    </lineage>
</organism>
<accession>A0A0P6Z2Z5</accession>
<dbReference type="InterPro" id="IPR011256">
    <property type="entry name" value="Reg_factor_effector_dom_sf"/>
</dbReference>
<dbReference type="PROSITE" id="PS50937">
    <property type="entry name" value="HTH_MERR_2"/>
    <property type="match status" value="1"/>
</dbReference>
<sequence>MMHSKRLPVLISATNEVLRMFTVGEFARIAQVSKRFLRYYDELGLFPPATIDHSNGRRYYSAEQLPALNRILVLKDLGFSLEQIRDLSHDQISADQMQRLLRQKKAEIEAHLREEMQRIQRIESRLNALNDFDKPLNVVLKPMPSQSVLSTRIIAENFESGLQAIQQIRQHLPTSKRYGMCFCICQTHNDSLFDMDLEIGCFIEQTSHAPVKISQQLQLRFDQHPASELMAASVVQGPIEKILTSYEQIGRWAELNGYRPTALPREISLRLPENSDGSDLLTEVQFPIEPIQK</sequence>
<evidence type="ECO:0000313" key="5">
    <source>
        <dbReference type="Proteomes" id="UP000050277"/>
    </source>
</evidence>
<dbReference type="Gene3D" id="3.20.80.10">
    <property type="entry name" value="Regulatory factor, effector binding domain"/>
    <property type="match status" value="1"/>
</dbReference>
<dbReference type="CDD" id="cd01107">
    <property type="entry name" value="HTH_BmrR"/>
    <property type="match status" value="1"/>
</dbReference>
<dbReference type="SMART" id="SM00422">
    <property type="entry name" value="HTH_MERR"/>
    <property type="match status" value="1"/>
</dbReference>
<keyword evidence="2" id="KW-0175">Coiled coil</keyword>
<evidence type="ECO:0000313" key="4">
    <source>
        <dbReference type="EMBL" id="KPL91704.1"/>
    </source>
</evidence>
<dbReference type="Gene3D" id="1.10.1660.10">
    <property type="match status" value="1"/>
</dbReference>
<comment type="caution">
    <text evidence="4">The sequence shown here is derived from an EMBL/GenBank/DDBJ whole genome shotgun (WGS) entry which is preliminary data.</text>
</comment>
<dbReference type="GO" id="GO:0003700">
    <property type="term" value="F:DNA-binding transcription factor activity"/>
    <property type="evidence" value="ECO:0007669"/>
    <property type="project" value="InterPro"/>
</dbReference>
<keyword evidence="5" id="KW-1185">Reference proteome</keyword>
<dbReference type="AlphaFoldDB" id="A0A0P6Z2Z5"/>
<dbReference type="SUPFAM" id="SSF46955">
    <property type="entry name" value="Putative DNA-binding domain"/>
    <property type="match status" value="1"/>
</dbReference>